<dbReference type="AlphaFoldDB" id="A0A5K3EMZ6"/>
<keyword evidence="1" id="KW-0812">Transmembrane</keyword>
<reference evidence="2" key="1">
    <citation type="submission" date="2019-11" db="UniProtKB">
        <authorList>
            <consortium name="WormBaseParasite"/>
        </authorList>
    </citation>
    <scope>IDENTIFICATION</scope>
</reference>
<accession>A0A5K3EMZ6</accession>
<dbReference type="WBParaSite" id="MCU_001767-RA">
    <property type="protein sequence ID" value="MCU_001767-RA"/>
    <property type="gene ID" value="MCU_001767"/>
</dbReference>
<sequence length="61" mass="7247">MSLVMYCSSLVSFLGWLYIFLTCHWIVETKRWLRTGWSNMSVPSDYAALRYVHLKKIDCLL</sequence>
<protein>
    <submittedName>
        <fullName evidence="2">Secreted protein</fullName>
    </submittedName>
</protein>
<feature type="transmembrane region" description="Helical" evidence="1">
    <location>
        <begin position="6"/>
        <end position="27"/>
    </location>
</feature>
<evidence type="ECO:0000313" key="2">
    <source>
        <dbReference type="WBParaSite" id="MCU_001767-RA"/>
    </source>
</evidence>
<proteinExistence type="predicted"/>
<keyword evidence="1" id="KW-1133">Transmembrane helix</keyword>
<evidence type="ECO:0000256" key="1">
    <source>
        <dbReference type="SAM" id="Phobius"/>
    </source>
</evidence>
<organism evidence="2">
    <name type="scientific">Mesocestoides corti</name>
    <name type="common">Flatworm</name>
    <dbReference type="NCBI Taxonomy" id="53468"/>
    <lineage>
        <taxon>Eukaryota</taxon>
        <taxon>Metazoa</taxon>
        <taxon>Spiralia</taxon>
        <taxon>Lophotrochozoa</taxon>
        <taxon>Platyhelminthes</taxon>
        <taxon>Cestoda</taxon>
        <taxon>Eucestoda</taxon>
        <taxon>Cyclophyllidea</taxon>
        <taxon>Mesocestoididae</taxon>
        <taxon>Mesocestoides</taxon>
    </lineage>
</organism>
<keyword evidence="1" id="KW-0472">Membrane</keyword>
<name>A0A5K3EMZ6_MESCO</name>